<evidence type="ECO:0000313" key="3">
    <source>
        <dbReference type="Proteomes" id="UP001278500"/>
    </source>
</evidence>
<dbReference type="InterPro" id="IPR002110">
    <property type="entry name" value="Ankyrin_rpt"/>
</dbReference>
<proteinExistence type="predicted"/>
<protein>
    <recommendedName>
        <fullName evidence="1">F-box domain-containing protein</fullName>
    </recommendedName>
</protein>
<evidence type="ECO:0000313" key="2">
    <source>
        <dbReference type="EMBL" id="KAK3347704.1"/>
    </source>
</evidence>
<dbReference type="AlphaFoldDB" id="A0AAE0JHQ5"/>
<gene>
    <name evidence="2" type="ORF">B0H65DRAFT_587624</name>
</gene>
<sequence length="314" mass="36283">MDKLPAEVILAIHTHQDLADLCSLVRVCRRLYQTLNLELYKRDVKTGSPQSLFWAAMFGLLGTLKMSHAAGANLEQAWASDMFIFPSISHCTIAGSTRTFEFETSLKKHYNKFFKHSPETYSYLFNGEKLSPAWEQRLPTFYDSFYDFNDDHPSAPKTASKDCLTPYANNFLDRPNFIQACRGKRWPKYWWHALDLAVLFRHFDVIRYLLKNGVNIAKSHSRGLCSRLCACAGSDFEILSPKRVHNPLTLAACESDLAIQKILLENLGLRDMARALTWEEVQRHEYRADMFKKGSQEEKDFVDVHDMDRRALTR</sequence>
<dbReference type="InterPro" id="IPR036047">
    <property type="entry name" value="F-box-like_dom_sf"/>
</dbReference>
<dbReference type="Pfam" id="PF12937">
    <property type="entry name" value="F-box-like"/>
    <property type="match status" value="1"/>
</dbReference>
<dbReference type="SUPFAM" id="SSF81383">
    <property type="entry name" value="F-box domain"/>
    <property type="match status" value="1"/>
</dbReference>
<dbReference type="EMBL" id="JAUEPP010000003">
    <property type="protein sequence ID" value="KAK3347704.1"/>
    <property type="molecule type" value="Genomic_DNA"/>
</dbReference>
<organism evidence="2 3">
    <name type="scientific">Neurospora tetraspora</name>
    <dbReference type="NCBI Taxonomy" id="94610"/>
    <lineage>
        <taxon>Eukaryota</taxon>
        <taxon>Fungi</taxon>
        <taxon>Dikarya</taxon>
        <taxon>Ascomycota</taxon>
        <taxon>Pezizomycotina</taxon>
        <taxon>Sordariomycetes</taxon>
        <taxon>Sordariomycetidae</taxon>
        <taxon>Sordariales</taxon>
        <taxon>Sordariaceae</taxon>
        <taxon>Neurospora</taxon>
    </lineage>
</organism>
<dbReference type="Proteomes" id="UP001278500">
    <property type="component" value="Unassembled WGS sequence"/>
</dbReference>
<accession>A0AAE0JHQ5</accession>
<dbReference type="PROSITE" id="PS50181">
    <property type="entry name" value="FBOX"/>
    <property type="match status" value="1"/>
</dbReference>
<dbReference type="InterPro" id="IPR001810">
    <property type="entry name" value="F-box_dom"/>
</dbReference>
<comment type="caution">
    <text evidence="2">The sequence shown here is derived from an EMBL/GenBank/DDBJ whole genome shotgun (WGS) entry which is preliminary data.</text>
</comment>
<dbReference type="GeneID" id="87868137"/>
<dbReference type="Pfam" id="PF00023">
    <property type="entry name" value="Ank"/>
    <property type="match status" value="1"/>
</dbReference>
<dbReference type="SUPFAM" id="SSF48403">
    <property type="entry name" value="Ankyrin repeat"/>
    <property type="match status" value="1"/>
</dbReference>
<dbReference type="SMART" id="SM00248">
    <property type="entry name" value="ANK"/>
    <property type="match status" value="2"/>
</dbReference>
<dbReference type="Gene3D" id="1.25.40.20">
    <property type="entry name" value="Ankyrin repeat-containing domain"/>
    <property type="match status" value="1"/>
</dbReference>
<evidence type="ECO:0000259" key="1">
    <source>
        <dbReference type="PROSITE" id="PS50181"/>
    </source>
</evidence>
<reference evidence="2" key="1">
    <citation type="journal article" date="2023" name="Mol. Phylogenet. Evol.">
        <title>Genome-scale phylogeny and comparative genomics of the fungal order Sordariales.</title>
        <authorList>
            <person name="Hensen N."/>
            <person name="Bonometti L."/>
            <person name="Westerberg I."/>
            <person name="Brannstrom I.O."/>
            <person name="Guillou S."/>
            <person name="Cros-Aarteil S."/>
            <person name="Calhoun S."/>
            <person name="Haridas S."/>
            <person name="Kuo A."/>
            <person name="Mondo S."/>
            <person name="Pangilinan J."/>
            <person name="Riley R."/>
            <person name="LaButti K."/>
            <person name="Andreopoulos B."/>
            <person name="Lipzen A."/>
            <person name="Chen C."/>
            <person name="Yan M."/>
            <person name="Daum C."/>
            <person name="Ng V."/>
            <person name="Clum A."/>
            <person name="Steindorff A."/>
            <person name="Ohm R.A."/>
            <person name="Martin F."/>
            <person name="Silar P."/>
            <person name="Natvig D.O."/>
            <person name="Lalanne C."/>
            <person name="Gautier V."/>
            <person name="Ament-Velasquez S.L."/>
            <person name="Kruys A."/>
            <person name="Hutchinson M.I."/>
            <person name="Powell A.J."/>
            <person name="Barry K."/>
            <person name="Miller A.N."/>
            <person name="Grigoriev I.V."/>
            <person name="Debuchy R."/>
            <person name="Gladieux P."/>
            <person name="Hiltunen Thoren M."/>
            <person name="Johannesson H."/>
        </authorList>
    </citation>
    <scope>NUCLEOTIDE SEQUENCE</scope>
    <source>
        <strain evidence="2">CBS 560.94</strain>
    </source>
</reference>
<reference evidence="2" key="2">
    <citation type="submission" date="2023-06" db="EMBL/GenBank/DDBJ databases">
        <authorList>
            <consortium name="Lawrence Berkeley National Laboratory"/>
            <person name="Haridas S."/>
            <person name="Hensen N."/>
            <person name="Bonometti L."/>
            <person name="Westerberg I."/>
            <person name="Brannstrom I.O."/>
            <person name="Guillou S."/>
            <person name="Cros-Aarteil S."/>
            <person name="Calhoun S."/>
            <person name="Kuo A."/>
            <person name="Mondo S."/>
            <person name="Pangilinan J."/>
            <person name="Riley R."/>
            <person name="Labutti K."/>
            <person name="Andreopoulos B."/>
            <person name="Lipzen A."/>
            <person name="Chen C."/>
            <person name="Yanf M."/>
            <person name="Daum C."/>
            <person name="Ng V."/>
            <person name="Clum A."/>
            <person name="Steindorff A."/>
            <person name="Ohm R."/>
            <person name="Martin F."/>
            <person name="Silar P."/>
            <person name="Natvig D."/>
            <person name="Lalanne C."/>
            <person name="Gautier V."/>
            <person name="Ament-Velasquez S.L."/>
            <person name="Kruys A."/>
            <person name="Hutchinson M.I."/>
            <person name="Powell A.J."/>
            <person name="Barry K."/>
            <person name="Miller A.N."/>
            <person name="Grigoriev I.V."/>
            <person name="Debuchy R."/>
            <person name="Gladieux P."/>
            <person name="Thoren M.H."/>
            <person name="Johannesson H."/>
        </authorList>
    </citation>
    <scope>NUCLEOTIDE SEQUENCE</scope>
    <source>
        <strain evidence="2">CBS 560.94</strain>
    </source>
</reference>
<dbReference type="RefSeq" id="XP_062682786.1">
    <property type="nucleotide sequence ID" value="XM_062830983.1"/>
</dbReference>
<keyword evidence="3" id="KW-1185">Reference proteome</keyword>
<dbReference type="InterPro" id="IPR036770">
    <property type="entry name" value="Ankyrin_rpt-contain_sf"/>
</dbReference>
<feature type="domain" description="F-box" evidence="1">
    <location>
        <begin position="1"/>
        <end position="43"/>
    </location>
</feature>
<name>A0AAE0JHQ5_9PEZI</name>